<feature type="region of interest" description="Disordered" evidence="1">
    <location>
        <begin position="368"/>
        <end position="618"/>
    </location>
</feature>
<feature type="compositionally biased region" description="Polar residues" evidence="1">
    <location>
        <begin position="446"/>
        <end position="476"/>
    </location>
</feature>
<feature type="compositionally biased region" description="Low complexity" evidence="1">
    <location>
        <begin position="477"/>
        <end position="535"/>
    </location>
</feature>
<feature type="signal peptide" evidence="2">
    <location>
        <begin position="1"/>
        <end position="19"/>
    </location>
</feature>
<dbReference type="Proteomes" id="UP001152130">
    <property type="component" value="Unassembled WGS sequence"/>
</dbReference>
<proteinExistence type="predicted"/>
<feature type="compositionally biased region" description="Low complexity" evidence="1">
    <location>
        <begin position="429"/>
        <end position="445"/>
    </location>
</feature>
<comment type="caution">
    <text evidence="4">The sequence shown here is derived from an EMBL/GenBank/DDBJ whole genome shotgun (WGS) entry which is preliminary data.</text>
</comment>
<evidence type="ECO:0000313" key="5">
    <source>
        <dbReference type="Proteomes" id="UP001152130"/>
    </source>
</evidence>
<feature type="compositionally biased region" description="Low complexity" evidence="1">
    <location>
        <begin position="579"/>
        <end position="614"/>
    </location>
</feature>
<reference evidence="4" key="1">
    <citation type="submission" date="2022-10" db="EMBL/GenBank/DDBJ databases">
        <title>Fusarium specimens isolated from Avocado Roots.</title>
        <authorList>
            <person name="Stajich J."/>
            <person name="Roper C."/>
            <person name="Heimlech-Rivalta G."/>
        </authorList>
    </citation>
    <scope>NUCLEOTIDE SEQUENCE</scope>
    <source>
        <strain evidence="4">CF00143</strain>
    </source>
</reference>
<accession>A0A9W8U670</accession>
<sequence>MKALIFIGTVLRAAQLVSANALAAMEASADTWCVTYLSTYIAAVTNQGDLSPTDRPGIELPSAQNSGRLPFAPSLRPTFARNTSTSITRSAMSMEARIHLLNDTDIVTGADIGPDSALFTSDVINTADTSPINSKSSDLDVDPTAVQESSSISTISDGLSAAVTLTTDAEATPTSTDIIEPAGRNVIFLIQSGVNEKRSFYKRANNEFVGEDNPDVCTFAATFNLAEDEGQLFASGLPIFYAGEDFKELSPQGSPPSGSVTSGFTDAGGSLAFQNGELPNGEAGFCQDVDGQVYITFTTGPSGCTPVSLGIYNVEQCQNGRLVGLDELMSSVPGTGTATVEESFSTQSTFGELPESTGLVPSESIISASQTSELEASLTPSSYVTDSSTQESDDTTSQETSASTVREDVETLSTVSITSGDPASEPPIASTSETATETSDLLESTVTSNDGSGPSTTSGVESQATTEIQTSDTETATMTSVSETTVISETTETTGVDTSSTEIGSDIDTTTADAMDTTTTTGTTAITDTTATTEGGTSGTEAVSEIDTTATTGITATTDTTTTTEGDASSTEVTSDIHTTTTLPENPTTTEAETTTAEITTTAEPTTTTTAAPEPQLPCRGLGNPYTYRGVTFDLRCGRIWSYTKIDSFETESFNECLRRCALIRGCNAVAWDWPVCGIGSEVTDRGANPNYDHAQVISRAE</sequence>
<feature type="compositionally biased region" description="Polar residues" evidence="1">
    <location>
        <begin position="411"/>
        <end position="421"/>
    </location>
</feature>
<evidence type="ECO:0000313" key="4">
    <source>
        <dbReference type="EMBL" id="KAJ4005938.1"/>
    </source>
</evidence>
<evidence type="ECO:0000256" key="1">
    <source>
        <dbReference type="SAM" id="MobiDB-lite"/>
    </source>
</evidence>
<dbReference type="Pfam" id="PF25485">
    <property type="entry name" value="DUF7908"/>
    <property type="match status" value="1"/>
</dbReference>
<organism evidence="4 5">
    <name type="scientific">Fusarium irregulare</name>
    <dbReference type="NCBI Taxonomy" id="2494466"/>
    <lineage>
        <taxon>Eukaryota</taxon>
        <taxon>Fungi</taxon>
        <taxon>Dikarya</taxon>
        <taxon>Ascomycota</taxon>
        <taxon>Pezizomycotina</taxon>
        <taxon>Sordariomycetes</taxon>
        <taxon>Hypocreomycetidae</taxon>
        <taxon>Hypocreales</taxon>
        <taxon>Nectriaceae</taxon>
        <taxon>Fusarium</taxon>
        <taxon>Fusarium incarnatum-equiseti species complex</taxon>
    </lineage>
</organism>
<evidence type="ECO:0000259" key="3">
    <source>
        <dbReference type="Pfam" id="PF25485"/>
    </source>
</evidence>
<name>A0A9W8U670_9HYPO</name>
<feature type="chain" id="PRO_5040930209" description="DUF7908 domain-containing protein" evidence="2">
    <location>
        <begin position="20"/>
        <end position="702"/>
    </location>
</feature>
<keyword evidence="5" id="KW-1185">Reference proteome</keyword>
<keyword evidence="2" id="KW-0732">Signal</keyword>
<feature type="compositionally biased region" description="Polar residues" evidence="1">
    <location>
        <begin position="368"/>
        <end position="384"/>
    </location>
</feature>
<feature type="domain" description="DUF7908" evidence="3">
    <location>
        <begin position="185"/>
        <end position="314"/>
    </location>
</feature>
<feature type="compositionally biased region" description="Low complexity" evidence="1">
    <location>
        <begin position="545"/>
        <end position="572"/>
    </location>
</feature>
<dbReference type="EMBL" id="JAPDHF010000020">
    <property type="protein sequence ID" value="KAJ4005938.1"/>
    <property type="molecule type" value="Genomic_DNA"/>
</dbReference>
<dbReference type="InterPro" id="IPR057230">
    <property type="entry name" value="DUF7908"/>
</dbReference>
<protein>
    <recommendedName>
        <fullName evidence="3">DUF7908 domain-containing protein</fullName>
    </recommendedName>
</protein>
<gene>
    <name evidence="4" type="ORF">NW766_010762</name>
</gene>
<evidence type="ECO:0000256" key="2">
    <source>
        <dbReference type="SAM" id="SignalP"/>
    </source>
</evidence>
<dbReference type="AlphaFoldDB" id="A0A9W8U670"/>